<evidence type="ECO:0000256" key="12">
    <source>
        <dbReference type="PROSITE-ProRule" id="PRU10040"/>
    </source>
</evidence>
<comment type="function">
    <text evidence="13">Acts in the modification of cell walls via demethylesterification of cell wall pectin.</text>
</comment>
<dbReference type="Proteomes" id="UP001454036">
    <property type="component" value="Unassembled WGS sequence"/>
</dbReference>
<feature type="active site" evidence="12">
    <location>
        <position position="410"/>
    </location>
</feature>
<comment type="pathway">
    <text evidence="2 13">Glycan metabolism; pectin degradation; 2-dehydro-3-deoxy-D-gluconate from pectin: step 1/5.</text>
</comment>
<keyword evidence="17" id="KW-1185">Reference proteome</keyword>
<keyword evidence="7 13" id="KW-0964">Secreted</keyword>
<dbReference type="GO" id="GO:0004857">
    <property type="term" value="F:enzyme inhibitor activity"/>
    <property type="evidence" value="ECO:0007669"/>
    <property type="project" value="InterPro"/>
</dbReference>
<evidence type="ECO:0000259" key="15">
    <source>
        <dbReference type="SMART" id="SM00856"/>
    </source>
</evidence>
<keyword evidence="14" id="KW-0472">Membrane</keyword>
<dbReference type="InterPro" id="IPR012334">
    <property type="entry name" value="Pectin_lyas_fold"/>
</dbReference>
<dbReference type="InterPro" id="IPR033131">
    <property type="entry name" value="Pectinesterase_Asp_AS"/>
</dbReference>
<dbReference type="Gene3D" id="2.160.20.10">
    <property type="entry name" value="Single-stranded right-handed beta-helix, Pectin lyase-like"/>
    <property type="match status" value="1"/>
</dbReference>
<keyword evidence="10 13" id="KW-0961">Cell wall biogenesis/degradation</keyword>
<evidence type="ECO:0000313" key="17">
    <source>
        <dbReference type="Proteomes" id="UP001454036"/>
    </source>
</evidence>
<accession>A0AAV3RW40</accession>
<organism evidence="16 17">
    <name type="scientific">Lithospermum erythrorhizon</name>
    <name type="common">Purple gromwell</name>
    <name type="synonym">Lithospermum officinale var. erythrorhizon</name>
    <dbReference type="NCBI Taxonomy" id="34254"/>
    <lineage>
        <taxon>Eukaryota</taxon>
        <taxon>Viridiplantae</taxon>
        <taxon>Streptophyta</taxon>
        <taxon>Embryophyta</taxon>
        <taxon>Tracheophyta</taxon>
        <taxon>Spermatophyta</taxon>
        <taxon>Magnoliopsida</taxon>
        <taxon>eudicotyledons</taxon>
        <taxon>Gunneridae</taxon>
        <taxon>Pentapetalae</taxon>
        <taxon>asterids</taxon>
        <taxon>lamiids</taxon>
        <taxon>Boraginales</taxon>
        <taxon>Boraginaceae</taxon>
        <taxon>Boraginoideae</taxon>
        <taxon>Lithospermeae</taxon>
        <taxon>Lithospermum</taxon>
    </lineage>
</organism>
<dbReference type="InterPro" id="IPR011050">
    <property type="entry name" value="Pectin_lyase_fold/virulence"/>
</dbReference>
<keyword evidence="14" id="KW-1133">Transmembrane helix</keyword>
<comment type="catalytic activity">
    <reaction evidence="11 13">
        <text>[(1-&gt;4)-alpha-D-galacturonosyl methyl ester](n) + n H2O = [(1-&gt;4)-alpha-D-galacturonosyl](n) + n methanol + n H(+)</text>
        <dbReference type="Rhea" id="RHEA:22380"/>
        <dbReference type="Rhea" id="RHEA-COMP:14570"/>
        <dbReference type="Rhea" id="RHEA-COMP:14573"/>
        <dbReference type="ChEBI" id="CHEBI:15377"/>
        <dbReference type="ChEBI" id="CHEBI:15378"/>
        <dbReference type="ChEBI" id="CHEBI:17790"/>
        <dbReference type="ChEBI" id="CHEBI:140522"/>
        <dbReference type="ChEBI" id="CHEBI:140523"/>
        <dbReference type="EC" id="3.1.1.11"/>
    </reaction>
</comment>
<dbReference type="GO" id="GO:0042545">
    <property type="term" value="P:cell wall modification"/>
    <property type="evidence" value="ECO:0007669"/>
    <property type="project" value="UniProtKB-UniRule"/>
</dbReference>
<dbReference type="EC" id="3.1.1.11" evidence="5 13"/>
<dbReference type="SUPFAM" id="SSF101148">
    <property type="entry name" value="Plant invertase/pectin methylesterase inhibitor"/>
    <property type="match status" value="1"/>
</dbReference>
<reference evidence="16 17" key="1">
    <citation type="submission" date="2024-01" db="EMBL/GenBank/DDBJ databases">
        <title>The complete chloroplast genome sequence of Lithospermum erythrorhizon: insights into the phylogenetic relationship among Boraginaceae species and the maternal lineages of purple gromwells.</title>
        <authorList>
            <person name="Okada T."/>
            <person name="Watanabe K."/>
        </authorList>
    </citation>
    <scope>NUCLEOTIDE SEQUENCE [LARGE SCALE GENOMIC DNA]</scope>
</reference>
<evidence type="ECO:0000256" key="5">
    <source>
        <dbReference type="ARBA" id="ARBA00013229"/>
    </source>
</evidence>
<dbReference type="InterPro" id="IPR000070">
    <property type="entry name" value="Pectinesterase_cat"/>
</dbReference>
<evidence type="ECO:0000256" key="7">
    <source>
        <dbReference type="ARBA" id="ARBA00022525"/>
    </source>
</evidence>
<dbReference type="SUPFAM" id="SSF51126">
    <property type="entry name" value="Pectin lyase-like"/>
    <property type="match status" value="1"/>
</dbReference>
<evidence type="ECO:0000256" key="14">
    <source>
        <dbReference type="SAM" id="Phobius"/>
    </source>
</evidence>
<dbReference type="GO" id="GO:0030599">
    <property type="term" value="F:pectinesterase activity"/>
    <property type="evidence" value="ECO:0007669"/>
    <property type="project" value="UniProtKB-UniRule"/>
</dbReference>
<evidence type="ECO:0000256" key="6">
    <source>
        <dbReference type="ARBA" id="ARBA00022512"/>
    </source>
</evidence>
<dbReference type="CDD" id="cd15798">
    <property type="entry name" value="PMEI-like_3"/>
    <property type="match status" value="1"/>
</dbReference>
<keyword evidence="14" id="KW-0812">Transmembrane</keyword>
<comment type="subcellular location">
    <subcellularLocation>
        <location evidence="1 13">Secreted</location>
        <location evidence="1 13">Cell wall</location>
    </subcellularLocation>
</comment>
<dbReference type="Pfam" id="PF01095">
    <property type="entry name" value="Pectinesterase"/>
    <property type="match status" value="1"/>
</dbReference>
<dbReference type="SMART" id="SM00856">
    <property type="entry name" value="PMEI"/>
    <property type="match status" value="1"/>
</dbReference>
<evidence type="ECO:0000256" key="10">
    <source>
        <dbReference type="ARBA" id="ARBA00023316"/>
    </source>
</evidence>
<dbReference type="InterPro" id="IPR018040">
    <property type="entry name" value="Pectinesterase_Tyr_AS"/>
</dbReference>
<comment type="caution">
    <text evidence="16">The sequence shown here is derived from an EMBL/GenBank/DDBJ whole genome shotgun (WGS) entry which is preliminary data.</text>
</comment>
<keyword evidence="8 13" id="KW-0378">Hydrolase</keyword>
<evidence type="ECO:0000256" key="8">
    <source>
        <dbReference type="ARBA" id="ARBA00022801"/>
    </source>
</evidence>
<evidence type="ECO:0000256" key="3">
    <source>
        <dbReference type="ARBA" id="ARBA00006027"/>
    </source>
</evidence>
<dbReference type="GO" id="GO:0045490">
    <property type="term" value="P:pectin catabolic process"/>
    <property type="evidence" value="ECO:0007669"/>
    <property type="project" value="UniProtKB-UniRule"/>
</dbReference>
<evidence type="ECO:0000256" key="9">
    <source>
        <dbReference type="ARBA" id="ARBA00023085"/>
    </source>
</evidence>
<evidence type="ECO:0000256" key="11">
    <source>
        <dbReference type="ARBA" id="ARBA00047928"/>
    </source>
</evidence>
<dbReference type="AlphaFoldDB" id="A0AAV3RW40"/>
<keyword evidence="9 13" id="KW-0063">Aspartyl esterase</keyword>
<dbReference type="NCBIfam" id="TIGR01614">
    <property type="entry name" value="PME_inhib"/>
    <property type="match status" value="1"/>
</dbReference>
<dbReference type="Gene3D" id="1.20.140.40">
    <property type="entry name" value="Invertase/pectin methylesterase inhibitor family protein"/>
    <property type="match status" value="1"/>
</dbReference>
<comment type="similarity">
    <text evidence="3">In the N-terminal section; belongs to the PMEI family.</text>
</comment>
<evidence type="ECO:0000256" key="1">
    <source>
        <dbReference type="ARBA" id="ARBA00004191"/>
    </source>
</evidence>
<feature type="transmembrane region" description="Helical" evidence="14">
    <location>
        <begin position="7"/>
        <end position="28"/>
    </location>
</feature>
<evidence type="ECO:0000313" key="16">
    <source>
        <dbReference type="EMBL" id="GAA0185961.1"/>
    </source>
</evidence>
<dbReference type="InterPro" id="IPR035513">
    <property type="entry name" value="Invertase/methylesterase_inhib"/>
</dbReference>
<name>A0AAV3RW40_LITER</name>
<comment type="similarity">
    <text evidence="4">In the C-terminal section; belongs to the pectinesterase family.</text>
</comment>
<dbReference type="PROSITE" id="PS00800">
    <property type="entry name" value="PECTINESTERASE_1"/>
    <property type="match status" value="1"/>
</dbReference>
<dbReference type="Pfam" id="PF04043">
    <property type="entry name" value="PMEI"/>
    <property type="match status" value="1"/>
</dbReference>
<evidence type="ECO:0000256" key="4">
    <source>
        <dbReference type="ARBA" id="ARBA00007786"/>
    </source>
</evidence>
<feature type="domain" description="Pectinesterase inhibitor" evidence="15">
    <location>
        <begin position="38"/>
        <end position="191"/>
    </location>
</feature>
<dbReference type="InterPro" id="IPR006501">
    <property type="entry name" value="Pectinesterase_inhib_dom"/>
</dbReference>
<gene>
    <name evidence="16" type="ORF">LIER_33249</name>
</gene>
<dbReference type="PROSITE" id="PS00503">
    <property type="entry name" value="PECTINESTERASE_2"/>
    <property type="match status" value="1"/>
</dbReference>
<keyword evidence="6 13" id="KW-0134">Cell wall</keyword>
<proteinExistence type="inferred from homology"/>
<dbReference type="FunFam" id="2.160.20.10:FF:000029">
    <property type="entry name" value="Pectinesterase 4"/>
    <property type="match status" value="1"/>
</dbReference>
<sequence>MGVAKKVSITVVSLILVVGAVIGIVAIVKHTGNGSISASQKTVEAICAPTQNQESCKQSLQSVFEKKDASIQDYLEAAVKSTIDEVRKAATATSKVEIKKDDDPYNDQKGVEDCKNLLDETVEQLDAAISAVGSSDLSTIQKRTEEFIAWLTGAYIYQQTCVDEVEKPEYKSAVQDNMVNSKQLTENALYIFAKIQDVLKMLQIPTEITNFVGNATSKISDNFSRRLLQDGVVGHDIEDIGFPTWVQSSDRKLLGGPGVQPDAVVALDGSGKFKKISDAINSVPKKNTKRFVVYIKAGTYKEVVQIKKKDNVFLIGDGIGKTIITGDLSFKKGVKTSATATVAVDSNFFMARGITFENSAGPDGHQAVALRINGEKAVIFECEMRAYQDTLYYHKGLQFYKNCIISGTVDFIFGNGRAIIQDSTIVARKPGPNQSNMLTADGGLSPVGQHGLVIQNCRIVAEPQLLATKAQTKTYLGRPWKEYAVTVFMQSDIGDFIFPAGYSIFTNVGPGSTNQNTAIYAEYANSGPGSNTNQRDRATFKKFKLLAPKEAEGFTVGRFIDGPAWLPASGVPFKVGL</sequence>
<evidence type="ECO:0000256" key="13">
    <source>
        <dbReference type="RuleBase" id="RU000589"/>
    </source>
</evidence>
<evidence type="ECO:0000256" key="2">
    <source>
        <dbReference type="ARBA" id="ARBA00005184"/>
    </source>
</evidence>
<dbReference type="EMBL" id="BAABME010013247">
    <property type="protein sequence ID" value="GAA0185961.1"/>
    <property type="molecule type" value="Genomic_DNA"/>
</dbReference>
<protein>
    <recommendedName>
        <fullName evidence="5 13">Pectinesterase</fullName>
        <ecNumber evidence="5 13">3.1.1.11</ecNumber>
    </recommendedName>
</protein>
<dbReference type="PANTHER" id="PTHR31707">
    <property type="entry name" value="PECTINESTERASE"/>
    <property type="match status" value="1"/>
</dbReference>